<dbReference type="AlphaFoldDB" id="A0A1G7UY56"/>
<evidence type="ECO:0000313" key="2">
    <source>
        <dbReference type="Proteomes" id="UP000198972"/>
    </source>
</evidence>
<evidence type="ECO:0000313" key="1">
    <source>
        <dbReference type="EMBL" id="SDG52482.1"/>
    </source>
</evidence>
<name>A0A1G7UY56_9BACL</name>
<keyword evidence="2" id="KW-1185">Reference proteome</keyword>
<protein>
    <recommendedName>
        <fullName evidence="3">DUF2508 domain-containing protein</fullName>
    </recommendedName>
</protein>
<proteinExistence type="predicted"/>
<dbReference type="Pfam" id="PF10704">
    <property type="entry name" value="DUF2508"/>
    <property type="match status" value="1"/>
</dbReference>
<gene>
    <name evidence="1" type="ORF">SAMN04488542_15315</name>
</gene>
<sequence>MRWGYKHSQKWSSGLRQIQDQESKEFLYQEVTRARREWEQACWAFQNAVGKDEVDVAIYTLEAAERKYQIQLKEAKQANVEWDVFKHGSYFSSSD</sequence>
<reference evidence="1 2" key="1">
    <citation type="submission" date="2016-10" db="EMBL/GenBank/DDBJ databases">
        <authorList>
            <person name="de Groot N.N."/>
        </authorList>
    </citation>
    <scope>NUCLEOTIDE SEQUENCE [LARGE SCALE GENOMIC DNA]</scope>
    <source>
        <strain evidence="1 2">DSM 28129</strain>
    </source>
</reference>
<organism evidence="1 2">
    <name type="scientific">Fontibacillus panacisegetis</name>
    <dbReference type="NCBI Taxonomy" id="670482"/>
    <lineage>
        <taxon>Bacteria</taxon>
        <taxon>Bacillati</taxon>
        <taxon>Bacillota</taxon>
        <taxon>Bacilli</taxon>
        <taxon>Bacillales</taxon>
        <taxon>Paenibacillaceae</taxon>
        <taxon>Fontibacillus</taxon>
    </lineage>
</organism>
<dbReference type="Proteomes" id="UP000198972">
    <property type="component" value="Unassembled WGS sequence"/>
</dbReference>
<dbReference type="STRING" id="670482.SAMN04488542_15315"/>
<accession>A0A1G7UY56</accession>
<dbReference type="EMBL" id="FNBG01000053">
    <property type="protein sequence ID" value="SDG52482.1"/>
    <property type="molecule type" value="Genomic_DNA"/>
</dbReference>
<dbReference type="InterPro" id="IPR019644">
    <property type="entry name" value="DUF2508"/>
</dbReference>
<evidence type="ECO:0008006" key="3">
    <source>
        <dbReference type="Google" id="ProtNLM"/>
    </source>
</evidence>
<dbReference type="OrthoDB" id="2649829at2"/>
<dbReference type="RefSeq" id="WP_091236447.1">
    <property type="nucleotide sequence ID" value="NZ_FNBG01000053.1"/>
</dbReference>